<feature type="binding site" evidence="10 13">
    <location>
        <begin position="352"/>
        <end position="359"/>
    </location>
    <ligand>
        <name>ATP</name>
        <dbReference type="ChEBI" id="CHEBI:30616"/>
    </ligand>
</feature>
<evidence type="ECO:0000256" key="6">
    <source>
        <dbReference type="ARBA" id="ARBA00022825"/>
    </source>
</evidence>
<evidence type="ECO:0000313" key="21">
    <source>
        <dbReference type="Proteomes" id="UP000183155"/>
    </source>
</evidence>
<protein>
    <recommendedName>
        <fullName evidence="10 11">Lon protease</fullName>
        <ecNumber evidence="10 11">3.4.21.53</ecNumber>
    </recommendedName>
    <alternativeName>
        <fullName evidence="10">ATP-dependent protease La</fullName>
    </alternativeName>
</protein>
<comment type="subcellular location">
    <subcellularLocation>
        <location evidence="1 10 11">Cytoplasm</location>
    </subcellularLocation>
</comment>
<evidence type="ECO:0000256" key="11">
    <source>
        <dbReference type="PIRNR" id="PIRNR001174"/>
    </source>
</evidence>
<dbReference type="NCBIfam" id="TIGR00763">
    <property type="entry name" value="lon"/>
    <property type="match status" value="1"/>
</dbReference>
<evidence type="ECO:0000256" key="10">
    <source>
        <dbReference type="HAMAP-Rule" id="MF_01973"/>
    </source>
</evidence>
<dbReference type="GO" id="GO:0043565">
    <property type="term" value="F:sequence-specific DNA binding"/>
    <property type="evidence" value="ECO:0007669"/>
    <property type="project" value="UniProtKB-UniRule"/>
</dbReference>
<reference evidence="18 20" key="1">
    <citation type="submission" date="2015-02" db="EMBL/GenBank/DDBJ databases">
        <title>Pseudomonas helleri sp. nov. and Pseudomonas weihenstephanensis sp. nov., isolated from raw cows milk.</title>
        <authorList>
            <person name="von Neubeck M."/>
            <person name="Huptas C."/>
            <person name="Wenning M."/>
            <person name="Scherer S."/>
        </authorList>
    </citation>
    <scope>NUCLEOTIDE SEQUENCE [LARGE SCALE GENOMIC DNA]</scope>
    <source>
        <strain evidence="18 20">DSM 21104</strain>
    </source>
</reference>
<dbReference type="InterPro" id="IPR014721">
    <property type="entry name" value="Ribsml_uS5_D2-typ_fold_subgr"/>
</dbReference>
<dbReference type="PRINTS" id="PR00830">
    <property type="entry name" value="ENDOLAPTASE"/>
</dbReference>
<dbReference type="GO" id="GO:0004252">
    <property type="term" value="F:serine-type endopeptidase activity"/>
    <property type="evidence" value="ECO:0007669"/>
    <property type="project" value="UniProtKB-UniRule"/>
</dbReference>
<dbReference type="Gene3D" id="3.40.50.300">
    <property type="entry name" value="P-loop containing nucleotide triphosphate hydrolases"/>
    <property type="match status" value="1"/>
</dbReference>
<evidence type="ECO:0000256" key="2">
    <source>
        <dbReference type="ARBA" id="ARBA00022490"/>
    </source>
</evidence>
<dbReference type="CDD" id="cd19500">
    <property type="entry name" value="RecA-like_Lon"/>
    <property type="match status" value="1"/>
</dbReference>
<dbReference type="Gene3D" id="1.20.58.1480">
    <property type="match status" value="1"/>
</dbReference>
<comment type="caution">
    <text evidence="18">The sequence shown here is derived from an EMBL/GenBank/DDBJ whole genome shotgun (WGS) entry which is preliminary data.</text>
</comment>
<evidence type="ECO:0000256" key="9">
    <source>
        <dbReference type="ARBA" id="ARBA00050665"/>
    </source>
</evidence>
<reference evidence="19 21" key="2">
    <citation type="submission" date="2016-10" db="EMBL/GenBank/DDBJ databases">
        <authorList>
            <person name="Varghese N."/>
            <person name="Submissions S."/>
        </authorList>
    </citation>
    <scope>NUCLEOTIDE SEQUENCE [LARGE SCALE GENOMIC DNA]</scope>
    <source>
        <strain evidence="19 21">BS3652</strain>
    </source>
</reference>
<dbReference type="PROSITE" id="PS51787">
    <property type="entry name" value="LON_N"/>
    <property type="match status" value="1"/>
</dbReference>
<evidence type="ECO:0000256" key="8">
    <source>
        <dbReference type="ARBA" id="ARBA00023016"/>
    </source>
</evidence>
<feature type="domain" description="Lon N-terminal" evidence="17">
    <location>
        <begin position="7"/>
        <end position="200"/>
    </location>
</feature>
<evidence type="ECO:0000256" key="12">
    <source>
        <dbReference type="PIRSR" id="PIRSR001174-1"/>
    </source>
</evidence>
<dbReference type="InterPro" id="IPR015947">
    <property type="entry name" value="PUA-like_sf"/>
</dbReference>
<dbReference type="Gene3D" id="3.30.230.10">
    <property type="match status" value="1"/>
</dbReference>
<dbReference type="EMBL" id="JYLA01000002">
    <property type="protein sequence ID" value="KMM86265.1"/>
    <property type="molecule type" value="Genomic_DNA"/>
</dbReference>
<evidence type="ECO:0000256" key="1">
    <source>
        <dbReference type="ARBA" id="ARBA00004496"/>
    </source>
</evidence>
<dbReference type="FunFam" id="1.20.58.1480:FF:000001">
    <property type="entry name" value="Lon protease"/>
    <property type="match status" value="1"/>
</dbReference>
<name>A0A0J6GX29_PSETA</name>
<dbReference type="Proteomes" id="UP000183155">
    <property type="component" value="Unassembled WGS sequence"/>
</dbReference>
<comment type="function">
    <text evidence="10">ATP-dependent serine protease that mediates the selective degradation of mutant and abnormal proteins as well as certain short-lived regulatory proteins. Required for cellular homeostasis and for survival from DNA damage and developmental changes induced by stress. Degrades polypeptides processively to yield small peptide fragments that are 5 to 10 amino acids long. Binds to DNA in a double-stranded, site-specific manner.</text>
</comment>
<dbReference type="InterPro" id="IPR003111">
    <property type="entry name" value="Lon_prtase_N"/>
</dbReference>
<dbReference type="Gene3D" id="1.20.5.5270">
    <property type="match status" value="1"/>
</dbReference>
<keyword evidence="4 10" id="KW-0547">Nucleotide-binding</keyword>
<dbReference type="PANTHER" id="PTHR10046">
    <property type="entry name" value="ATP DEPENDENT LON PROTEASE FAMILY MEMBER"/>
    <property type="match status" value="1"/>
</dbReference>
<dbReference type="InterPro" id="IPR004815">
    <property type="entry name" value="Lon_bac/euk-typ"/>
</dbReference>
<evidence type="ECO:0000259" key="16">
    <source>
        <dbReference type="PROSITE" id="PS51786"/>
    </source>
</evidence>
<organism evidence="18 20">
    <name type="scientific">Pseudomonas taetrolens</name>
    <dbReference type="NCBI Taxonomy" id="47884"/>
    <lineage>
        <taxon>Bacteria</taxon>
        <taxon>Pseudomonadati</taxon>
        <taxon>Pseudomonadota</taxon>
        <taxon>Gammaproteobacteria</taxon>
        <taxon>Pseudomonadales</taxon>
        <taxon>Pseudomonadaceae</taxon>
        <taxon>Pseudomonas</taxon>
    </lineage>
</organism>
<evidence type="ECO:0000256" key="13">
    <source>
        <dbReference type="PIRSR" id="PIRSR001174-2"/>
    </source>
</evidence>
<comment type="similarity">
    <text evidence="10 11 14">Belongs to the peptidase S16 family.</text>
</comment>
<dbReference type="FunFam" id="2.30.130.40:FF:000001">
    <property type="entry name" value="Lon protease"/>
    <property type="match status" value="1"/>
</dbReference>
<dbReference type="OrthoDB" id="9803599at2"/>
<feature type="domain" description="Lon proteolytic" evidence="16">
    <location>
        <begin position="587"/>
        <end position="768"/>
    </location>
</feature>
<dbReference type="GO" id="GO:0005524">
    <property type="term" value="F:ATP binding"/>
    <property type="evidence" value="ECO:0007669"/>
    <property type="project" value="UniProtKB-UniRule"/>
</dbReference>
<comment type="subunit">
    <text evidence="10 11">Homohexamer. Organized in a ring with a central cavity.</text>
</comment>
<dbReference type="InterPro" id="IPR027543">
    <property type="entry name" value="Lon_bac"/>
</dbReference>
<evidence type="ECO:0000256" key="14">
    <source>
        <dbReference type="PROSITE-ProRule" id="PRU01122"/>
    </source>
</evidence>
<feature type="active site" evidence="10 12">
    <location>
        <position position="674"/>
    </location>
</feature>
<dbReference type="InterPro" id="IPR027065">
    <property type="entry name" value="Lon_Prtase"/>
</dbReference>
<dbReference type="FunFam" id="1.20.5.5270:FF:000002">
    <property type="entry name" value="Lon protease homolog"/>
    <property type="match status" value="1"/>
</dbReference>
<dbReference type="EMBL" id="FNRS01000001">
    <property type="protein sequence ID" value="SEC89619.1"/>
    <property type="molecule type" value="Genomic_DNA"/>
</dbReference>
<dbReference type="GO" id="GO:0034605">
    <property type="term" value="P:cellular response to heat"/>
    <property type="evidence" value="ECO:0007669"/>
    <property type="project" value="UniProtKB-UniRule"/>
</dbReference>
<dbReference type="Pfam" id="PF22667">
    <property type="entry name" value="Lon_lid"/>
    <property type="match status" value="1"/>
</dbReference>
<dbReference type="EC" id="3.4.21.53" evidence="10 11"/>
<dbReference type="GO" id="GO:0004176">
    <property type="term" value="F:ATP-dependent peptidase activity"/>
    <property type="evidence" value="ECO:0007669"/>
    <property type="project" value="UniProtKB-UniRule"/>
</dbReference>
<accession>A0A0J6GX29</accession>
<dbReference type="InterPro" id="IPR020568">
    <property type="entry name" value="Ribosomal_Su5_D2-typ_SF"/>
</dbReference>
<dbReference type="Proteomes" id="UP000036395">
    <property type="component" value="Unassembled WGS sequence"/>
</dbReference>
<dbReference type="InterPro" id="IPR046336">
    <property type="entry name" value="Lon_prtase_N_sf"/>
</dbReference>
<keyword evidence="18" id="KW-0238">DNA-binding</keyword>
<dbReference type="FunFam" id="3.40.50.300:FF:000021">
    <property type="entry name" value="Lon protease homolog"/>
    <property type="match status" value="1"/>
</dbReference>
<dbReference type="Pfam" id="PF00004">
    <property type="entry name" value="AAA"/>
    <property type="match status" value="1"/>
</dbReference>
<evidence type="ECO:0000313" key="19">
    <source>
        <dbReference type="EMBL" id="SEC89619.1"/>
    </source>
</evidence>
<evidence type="ECO:0000313" key="20">
    <source>
        <dbReference type="Proteomes" id="UP000036395"/>
    </source>
</evidence>
<sequence>MKTTIELPLLPLRDVVVYPHMVIPLFVGREKSIEALEAAMTGDKQILLLAQKNPADDDPGEDALYRVGTIATVLQLLKLPDGTVKVLVEGEQRGAVEHFGQADGYLSAEVSLIDEEAAPERESEVFVRSLLSQFEQYVQLGKKVPAEVLSSLNSIDGPSRLVDTMAAHMALKIEQKQEILEIIDLQTRVEHVLALLDAEIDLLQVEKRIRGRVKKQMERSQREYYLNEQMKAIQKELGDGDEGHNEIEELKKRIDAAGLPKDAMAKAQAELNKLKQMSPMSAEATVVRSYIDWLVQVPWKAQSKVRLDLKRAEDILDADHYGLDEVKERILEYLAVQKRVKKIRGPVLCLVGPPGVGKTSLAESIAHATNRKFVRMALGGVRDEAEIRGHRRTYIGSMPGRLIQKMTKVGVRNPLFLLDEIDKMGSDMRGDPASALLEVLDPEQNHNFNDHYLEVDYDLSDVMFLCTSNSMNIPPALLDRMEVIRLPGYTEDEKINIAVKYLAPKQIEANGLKKGELAFDNEAIRDIIRYYTREAGVRGLERQIAKICRKAVKEHAMEKRFTVTVTPELLEHFLGVRKFSYGLAEQQDQIGQVTGLAWTQVGGELLTIEAAVVPGKGQLIKTGSLGDVMLESITAALTVVRSRAKSLGIPLDFHEKRDIHIHMPEGATPKDGPSAGVGMCTALVSALTLIPVRADVAMTGEITLRGQVLAIGGLKEKLLAAHRGGIKTVIIPEENVRDLKEIPDNIKQDLQIKPVKWIDEVLQIALQYAPEPLPDVAPEIVAKDDKRESDSKERISTH</sequence>
<keyword evidence="8 10" id="KW-0346">Stress response</keyword>
<dbReference type="GO" id="GO:0006515">
    <property type="term" value="P:protein quality control for misfolded or incompletely synthesized proteins"/>
    <property type="evidence" value="ECO:0007669"/>
    <property type="project" value="UniProtKB-UniRule"/>
</dbReference>
<evidence type="ECO:0000256" key="15">
    <source>
        <dbReference type="SAM" id="MobiDB-lite"/>
    </source>
</evidence>
<comment type="catalytic activity">
    <reaction evidence="9 10 11 14">
        <text>Hydrolysis of proteins in presence of ATP.</text>
        <dbReference type="EC" id="3.4.21.53"/>
    </reaction>
</comment>
<dbReference type="NCBIfam" id="NF008053">
    <property type="entry name" value="PRK10787.1"/>
    <property type="match status" value="1"/>
</dbReference>
<evidence type="ECO:0000256" key="4">
    <source>
        <dbReference type="ARBA" id="ARBA00022741"/>
    </source>
</evidence>
<dbReference type="SUPFAM" id="SSF52540">
    <property type="entry name" value="P-loop containing nucleoside triphosphate hydrolases"/>
    <property type="match status" value="1"/>
</dbReference>
<proteinExistence type="evidence at transcript level"/>
<keyword evidence="3 10" id="KW-0645">Protease</keyword>
<dbReference type="InterPro" id="IPR027417">
    <property type="entry name" value="P-loop_NTPase"/>
</dbReference>
<dbReference type="PIRSF" id="PIRSF001174">
    <property type="entry name" value="Lon_proteas"/>
    <property type="match status" value="1"/>
</dbReference>
<dbReference type="PATRIC" id="fig|47884.3.peg.1710"/>
<keyword evidence="2 10" id="KW-0963">Cytoplasm</keyword>
<keyword evidence="6 10" id="KW-0720">Serine protease</keyword>
<dbReference type="Gene3D" id="1.10.8.60">
    <property type="match status" value="1"/>
</dbReference>
<dbReference type="SMART" id="SM00382">
    <property type="entry name" value="AAA"/>
    <property type="match status" value="1"/>
</dbReference>
<keyword evidence="21" id="KW-1185">Reference proteome</keyword>
<dbReference type="SMART" id="SM00464">
    <property type="entry name" value="LON"/>
    <property type="match status" value="1"/>
</dbReference>
<evidence type="ECO:0000256" key="5">
    <source>
        <dbReference type="ARBA" id="ARBA00022801"/>
    </source>
</evidence>
<dbReference type="InterPro" id="IPR054594">
    <property type="entry name" value="Lon_lid"/>
</dbReference>
<dbReference type="Pfam" id="PF05362">
    <property type="entry name" value="Lon_C"/>
    <property type="match status" value="1"/>
</dbReference>
<dbReference type="HAMAP" id="MF_01973">
    <property type="entry name" value="lon_bact"/>
    <property type="match status" value="1"/>
</dbReference>
<evidence type="ECO:0000259" key="17">
    <source>
        <dbReference type="PROSITE" id="PS51787"/>
    </source>
</evidence>
<gene>
    <name evidence="10" type="primary">lon</name>
    <name evidence="19" type="ORF">SAMN04490203_3338</name>
    <name evidence="18" type="ORF">TU78_06560</name>
</gene>
<dbReference type="InterPro" id="IPR008269">
    <property type="entry name" value="Lon_proteolytic"/>
</dbReference>
<dbReference type="InterPro" id="IPR003959">
    <property type="entry name" value="ATPase_AAA_core"/>
</dbReference>
<comment type="induction">
    <text evidence="10">By heat shock.</text>
</comment>
<dbReference type="InterPro" id="IPR003593">
    <property type="entry name" value="AAA+_ATPase"/>
</dbReference>
<evidence type="ECO:0000256" key="7">
    <source>
        <dbReference type="ARBA" id="ARBA00022840"/>
    </source>
</evidence>
<dbReference type="PROSITE" id="PS51786">
    <property type="entry name" value="LON_PROTEOLYTIC"/>
    <property type="match status" value="1"/>
</dbReference>
<dbReference type="SUPFAM" id="SSF54211">
    <property type="entry name" value="Ribosomal protein S5 domain 2-like"/>
    <property type="match status" value="1"/>
</dbReference>
<dbReference type="GO" id="GO:0016887">
    <property type="term" value="F:ATP hydrolysis activity"/>
    <property type="evidence" value="ECO:0007669"/>
    <property type="project" value="UniProtKB-UniRule"/>
</dbReference>
<keyword evidence="7 10" id="KW-0067">ATP-binding</keyword>
<dbReference type="RefSeq" id="WP_048379379.1">
    <property type="nucleotide sequence ID" value="NZ_FNRS01000001.1"/>
</dbReference>
<dbReference type="SUPFAM" id="SSF88697">
    <property type="entry name" value="PUA domain-like"/>
    <property type="match status" value="1"/>
</dbReference>
<dbReference type="Gene3D" id="2.30.130.40">
    <property type="entry name" value="LON domain-like"/>
    <property type="match status" value="1"/>
</dbReference>
<feature type="region of interest" description="Disordered" evidence="15">
    <location>
        <begin position="777"/>
        <end position="798"/>
    </location>
</feature>
<dbReference type="AlphaFoldDB" id="A0A0J6GX29"/>
<feature type="active site" evidence="10 12">
    <location>
        <position position="717"/>
    </location>
</feature>
<dbReference type="FunFam" id="3.30.230.10:FF:000010">
    <property type="entry name" value="Lon protease"/>
    <property type="match status" value="1"/>
</dbReference>
<dbReference type="STRING" id="47884.SAMN04490203_3338"/>
<feature type="compositionally biased region" description="Basic and acidic residues" evidence="15">
    <location>
        <begin position="781"/>
        <end position="798"/>
    </location>
</feature>
<dbReference type="GO" id="GO:0005737">
    <property type="term" value="C:cytoplasm"/>
    <property type="evidence" value="ECO:0007669"/>
    <property type="project" value="UniProtKB-SubCell"/>
</dbReference>
<evidence type="ECO:0000313" key="18">
    <source>
        <dbReference type="EMBL" id="KMM86265.1"/>
    </source>
</evidence>
<dbReference type="Pfam" id="PF02190">
    <property type="entry name" value="LON_substr_bdg"/>
    <property type="match status" value="1"/>
</dbReference>
<keyword evidence="5 10" id="KW-0378">Hydrolase</keyword>
<evidence type="ECO:0000256" key="3">
    <source>
        <dbReference type="ARBA" id="ARBA00022670"/>
    </source>
</evidence>